<keyword evidence="1" id="KW-0677">Repeat</keyword>
<feature type="repeat" description="ANK" evidence="3">
    <location>
        <begin position="65"/>
        <end position="97"/>
    </location>
</feature>
<dbReference type="Pfam" id="PF12796">
    <property type="entry name" value="Ank_2"/>
    <property type="match status" value="1"/>
</dbReference>
<dbReference type="InterPro" id="IPR051637">
    <property type="entry name" value="Ank_repeat_dom-contain_49"/>
</dbReference>
<dbReference type="Proteomes" id="UP000019132">
    <property type="component" value="Unassembled WGS sequence"/>
</dbReference>
<dbReference type="PRINTS" id="PR01415">
    <property type="entry name" value="ANKYRIN"/>
</dbReference>
<dbReference type="PROSITE" id="PS50297">
    <property type="entry name" value="ANK_REP_REGION"/>
    <property type="match status" value="3"/>
</dbReference>
<dbReference type="OMA" id="WAVAYNR"/>
<evidence type="ECO:0000256" key="1">
    <source>
        <dbReference type="ARBA" id="ARBA00022737"/>
    </source>
</evidence>
<dbReference type="PANTHER" id="PTHR24180">
    <property type="entry name" value="CYCLIN-DEPENDENT KINASE INHIBITOR 2C-RELATED"/>
    <property type="match status" value="1"/>
</dbReference>
<dbReference type="Pfam" id="PF13637">
    <property type="entry name" value="Ank_4"/>
    <property type="match status" value="1"/>
</dbReference>
<reference evidence="5" key="2">
    <citation type="submission" date="2010-04" db="EMBL/GenBank/DDBJ databases">
        <authorList>
            <person name="Buell R."/>
            <person name="Hamilton J."/>
            <person name="Hostetler J."/>
        </authorList>
    </citation>
    <scope>NUCLEOTIDE SEQUENCE [LARGE SCALE GENOMIC DNA]</scope>
    <source>
        <strain evidence="5">DAOM:BR144</strain>
    </source>
</reference>
<protein>
    <submittedName>
        <fullName evidence="4">Uncharacterized protein</fullName>
    </submittedName>
</protein>
<evidence type="ECO:0000256" key="2">
    <source>
        <dbReference type="ARBA" id="ARBA00023043"/>
    </source>
</evidence>
<evidence type="ECO:0000313" key="4">
    <source>
        <dbReference type="EnsemblProtists" id="PYU1_T007200"/>
    </source>
</evidence>
<dbReference type="HOGENOM" id="CLU_000134_18_2_1"/>
<name>K3WQF8_GLOUD</name>
<dbReference type="InterPro" id="IPR036770">
    <property type="entry name" value="Ankyrin_rpt-contain_sf"/>
</dbReference>
<keyword evidence="2 3" id="KW-0040">ANK repeat</keyword>
<proteinExistence type="predicted"/>
<dbReference type="SUPFAM" id="SSF48403">
    <property type="entry name" value="Ankyrin repeat"/>
    <property type="match status" value="1"/>
</dbReference>
<dbReference type="SMART" id="SM00248">
    <property type="entry name" value="ANK"/>
    <property type="match status" value="5"/>
</dbReference>
<dbReference type="InParanoid" id="K3WQF8"/>
<dbReference type="EMBL" id="GL376560">
    <property type="status" value="NOT_ANNOTATED_CDS"/>
    <property type="molecule type" value="Genomic_DNA"/>
</dbReference>
<dbReference type="STRING" id="431595.K3WQF8"/>
<dbReference type="Gene3D" id="1.25.40.20">
    <property type="entry name" value="Ankyrin repeat-containing domain"/>
    <property type="match status" value="3"/>
</dbReference>
<dbReference type="PANTHER" id="PTHR24180:SF45">
    <property type="entry name" value="POLY [ADP-RIBOSE] POLYMERASE TANKYRASE"/>
    <property type="match status" value="1"/>
</dbReference>
<dbReference type="EnsemblProtists" id="PYU1_T007200">
    <property type="protein sequence ID" value="PYU1_T007200"/>
    <property type="gene ID" value="PYU1_G007185"/>
</dbReference>
<dbReference type="InterPro" id="IPR002110">
    <property type="entry name" value="Ankyrin_rpt"/>
</dbReference>
<dbReference type="PROSITE" id="PS50088">
    <property type="entry name" value="ANK_REPEAT"/>
    <property type="match status" value="3"/>
</dbReference>
<feature type="repeat" description="ANK" evidence="3">
    <location>
        <begin position="163"/>
        <end position="195"/>
    </location>
</feature>
<dbReference type="AlphaFoldDB" id="K3WQF8"/>
<feature type="repeat" description="ANK" evidence="3">
    <location>
        <begin position="31"/>
        <end position="53"/>
    </location>
</feature>
<reference evidence="4" key="3">
    <citation type="submission" date="2015-02" db="UniProtKB">
        <authorList>
            <consortium name="EnsemblProtists"/>
        </authorList>
    </citation>
    <scope>IDENTIFICATION</scope>
    <source>
        <strain evidence="4">DAOM BR144</strain>
    </source>
</reference>
<organism evidence="4 5">
    <name type="scientific">Globisporangium ultimum (strain ATCC 200006 / CBS 805.95 / DAOM BR144)</name>
    <name type="common">Pythium ultimum</name>
    <dbReference type="NCBI Taxonomy" id="431595"/>
    <lineage>
        <taxon>Eukaryota</taxon>
        <taxon>Sar</taxon>
        <taxon>Stramenopiles</taxon>
        <taxon>Oomycota</taxon>
        <taxon>Peronosporomycetes</taxon>
        <taxon>Pythiales</taxon>
        <taxon>Pythiaceae</taxon>
        <taxon>Globisporangium</taxon>
    </lineage>
</organism>
<keyword evidence="5" id="KW-1185">Reference proteome</keyword>
<dbReference type="eggNOG" id="KOG4412">
    <property type="taxonomic scope" value="Eukaryota"/>
</dbReference>
<evidence type="ECO:0000313" key="5">
    <source>
        <dbReference type="Proteomes" id="UP000019132"/>
    </source>
</evidence>
<evidence type="ECO:0000256" key="3">
    <source>
        <dbReference type="PROSITE-ProRule" id="PRU00023"/>
    </source>
</evidence>
<reference evidence="5" key="1">
    <citation type="journal article" date="2010" name="Genome Biol.">
        <title>Genome sequence of the necrotrophic plant pathogen Pythium ultimum reveals original pathogenicity mechanisms and effector repertoire.</title>
        <authorList>
            <person name="Levesque C.A."/>
            <person name="Brouwer H."/>
            <person name="Cano L."/>
            <person name="Hamilton J.P."/>
            <person name="Holt C."/>
            <person name="Huitema E."/>
            <person name="Raffaele S."/>
            <person name="Robideau G.P."/>
            <person name="Thines M."/>
            <person name="Win J."/>
            <person name="Zerillo M.M."/>
            <person name="Beakes G.W."/>
            <person name="Boore J.L."/>
            <person name="Busam D."/>
            <person name="Dumas B."/>
            <person name="Ferriera S."/>
            <person name="Fuerstenberg S.I."/>
            <person name="Gachon C.M."/>
            <person name="Gaulin E."/>
            <person name="Govers F."/>
            <person name="Grenville-Briggs L."/>
            <person name="Horner N."/>
            <person name="Hostetler J."/>
            <person name="Jiang R.H."/>
            <person name="Johnson J."/>
            <person name="Krajaejun T."/>
            <person name="Lin H."/>
            <person name="Meijer H.J."/>
            <person name="Moore B."/>
            <person name="Morris P."/>
            <person name="Phuntmart V."/>
            <person name="Puiu D."/>
            <person name="Shetty J."/>
            <person name="Stajich J.E."/>
            <person name="Tripathy S."/>
            <person name="Wawra S."/>
            <person name="van West P."/>
            <person name="Whitty B.R."/>
            <person name="Coutinho P.M."/>
            <person name="Henrissat B."/>
            <person name="Martin F."/>
            <person name="Thomas P.D."/>
            <person name="Tyler B.M."/>
            <person name="De Vries R.P."/>
            <person name="Kamoun S."/>
            <person name="Yandell M."/>
            <person name="Tisserat N."/>
            <person name="Buell C.R."/>
        </authorList>
    </citation>
    <scope>NUCLEOTIDE SEQUENCE</scope>
    <source>
        <strain evidence="5">DAOM:BR144</strain>
    </source>
</reference>
<dbReference type="VEuPathDB" id="FungiDB:PYU1_G007185"/>
<sequence length="225" mass="24321">MEVRTAVVDDDVATLTRLHANSVPLDKKDEDERTPLHWASAHGRTDVVEFLLQTVKARVNVQDDAGWTPLMSAASAGHVDVVSLLLSHGANANLANENGQIPLHYHRGRLEIAELLVDCTTNINCTDDVGSTPLTRAIGGKPSREIIALFLDHGARLTTRDIGGNTPLHIALAEGHEDIARFLIEAGANVNAKNKENERCVDLMTSAFRKEIASALPGKFEASNP</sequence>
<accession>K3WQF8</accession>